<reference evidence="3" key="1">
    <citation type="journal article" date="2019" name="Int. J. Syst. Evol. Microbiol.">
        <title>The Global Catalogue of Microorganisms (GCM) 10K type strain sequencing project: providing services to taxonomists for standard genome sequencing and annotation.</title>
        <authorList>
            <consortium name="The Broad Institute Genomics Platform"/>
            <consortium name="The Broad Institute Genome Sequencing Center for Infectious Disease"/>
            <person name="Wu L."/>
            <person name="Ma J."/>
        </authorList>
    </citation>
    <scope>NUCLEOTIDE SEQUENCE [LARGE SCALE GENOMIC DNA]</scope>
    <source>
        <strain evidence="3">CCUG 55131</strain>
    </source>
</reference>
<feature type="chain" id="PRO_5045615676" evidence="1">
    <location>
        <begin position="19"/>
        <end position="172"/>
    </location>
</feature>
<organism evidence="2 3">
    <name type="scientific">Rhodobacter lacus</name>
    <dbReference type="NCBI Taxonomy" id="1641972"/>
    <lineage>
        <taxon>Bacteria</taxon>
        <taxon>Pseudomonadati</taxon>
        <taxon>Pseudomonadota</taxon>
        <taxon>Alphaproteobacteria</taxon>
        <taxon>Rhodobacterales</taxon>
        <taxon>Rhodobacter group</taxon>
        <taxon>Rhodobacter</taxon>
    </lineage>
</organism>
<accession>A0ABW5A756</accession>
<protein>
    <submittedName>
        <fullName evidence="2">Lipocalin</fullName>
    </submittedName>
</protein>
<dbReference type="SUPFAM" id="SSF50814">
    <property type="entry name" value="Lipocalins"/>
    <property type="match status" value="1"/>
</dbReference>
<proteinExistence type="predicted"/>
<evidence type="ECO:0000256" key="1">
    <source>
        <dbReference type="SAM" id="SignalP"/>
    </source>
</evidence>
<evidence type="ECO:0000313" key="2">
    <source>
        <dbReference type="EMBL" id="MFD2173845.1"/>
    </source>
</evidence>
<dbReference type="EMBL" id="JBHUIX010000005">
    <property type="protein sequence ID" value="MFD2173845.1"/>
    <property type="molecule type" value="Genomic_DNA"/>
</dbReference>
<evidence type="ECO:0000313" key="3">
    <source>
        <dbReference type="Proteomes" id="UP001597413"/>
    </source>
</evidence>
<dbReference type="Gene3D" id="2.40.128.20">
    <property type="match status" value="1"/>
</dbReference>
<feature type="signal peptide" evidence="1">
    <location>
        <begin position="1"/>
        <end position="18"/>
    </location>
</feature>
<keyword evidence="3" id="KW-1185">Reference proteome</keyword>
<dbReference type="InterPro" id="IPR012674">
    <property type="entry name" value="Calycin"/>
</dbReference>
<comment type="caution">
    <text evidence="2">The sequence shown here is derived from an EMBL/GenBank/DDBJ whole genome shotgun (WGS) entry which is preliminary data.</text>
</comment>
<sequence length="172" mass="18522">MHRLSTAGAGLLMAAALAACSPPPPPLAPLRNSGARISSAALFDPARFGGDWLVAQSGTPGCMRAKQSWRWDEKHGRYHLSGIDCTDRVPRVLDGEAVLTGPGGRLSAEKGYGQEAIWVLWFDQDYRVAALGTPSGSWGVILLRPGYDRLDLINAAREVMEFNGYDTSRIGP</sequence>
<dbReference type="Proteomes" id="UP001597413">
    <property type="component" value="Unassembled WGS sequence"/>
</dbReference>
<keyword evidence="1" id="KW-0732">Signal</keyword>
<name>A0ABW5A756_9RHOB</name>
<gene>
    <name evidence="2" type="ORF">ACFSM0_07070</name>
</gene>
<dbReference type="PROSITE" id="PS51257">
    <property type="entry name" value="PROKAR_LIPOPROTEIN"/>
    <property type="match status" value="1"/>
</dbReference>
<dbReference type="RefSeq" id="WP_377388680.1">
    <property type="nucleotide sequence ID" value="NZ_JBHUIX010000005.1"/>
</dbReference>